<evidence type="ECO:0000313" key="2">
    <source>
        <dbReference type="EMBL" id="KAK0615077.1"/>
    </source>
</evidence>
<evidence type="ECO:0000313" key="3">
    <source>
        <dbReference type="Proteomes" id="UP001174934"/>
    </source>
</evidence>
<reference evidence="2" key="1">
    <citation type="submission" date="2023-06" db="EMBL/GenBank/DDBJ databases">
        <title>Genome-scale phylogeny and comparative genomics of the fungal order Sordariales.</title>
        <authorList>
            <consortium name="Lawrence Berkeley National Laboratory"/>
            <person name="Hensen N."/>
            <person name="Bonometti L."/>
            <person name="Westerberg I."/>
            <person name="Brannstrom I.O."/>
            <person name="Guillou S."/>
            <person name="Cros-Aarteil S."/>
            <person name="Calhoun S."/>
            <person name="Haridas S."/>
            <person name="Kuo A."/>
            <person name="Mondo S."/>
            <person name="Pangilinan J."/>
            <person name="Riley R."/>
            <person name="LaButti K."/>
            <person name="Andreopoulos B."/>
            <person name="Lipzen A."/>
            <person name="Chen C."/>
            <person name="Yanf M."/>
            <person name="Daum C."/>
            <person name="Ng V."/>
            <person name="Clum A."/>
            <person name="Steindorff A."/>
            <person name="Ohm R."/>
            <person name="Martin F."/>
            <person name="Silar P."/>
            <person name="Natvig D."/>
            <person name="Lalanne C."/>
            <person name="Gautier V."/>
            <person name="Ament-velasquez S.L."/>
            <person name="Kruys A."/>
            <person name="Hutchinson M.I."/>
            <person name="Powell A.J."/>
            <person name="Barry K."/>
            <person name="Miller A.N."/>
            <person name="Grigoriev I.V."/>
            <person name="Debuchy R."/>
            <person name="Gladieux P."/>
            <person name="Thoren M.H."/>
            <person name="Johannesson H."/>
        </authorList>
    </citation>
    <scope>NUCLEOTIDE SEQUENCE</scope>
    <source>
        <strain evidence="2">SMH3391-2</strain>
    </source>
</reference>
<keyword evidence="3" id="KW-1185">Reference proteome</keyword>
<sequence length="82" mass="8760">MAPTNSQQPFQNPAMVAHEVQQPEAIHLKPLQTTQPGAAQPMNPQQPHNDTGLGLRGGEACPGTFCCIPCPIPCHFCIIPCC</sequence>
<accession>A0AA39WGR0</accession>
<organism evidence="2 3">
    <name type="scientific">Bombardia bombarda</name>
    <dbReference type="NCBI Taxonomy" id="252184"/>
    <lineage>
        <taxon>Eukaryota</taxon>
        <taxon>Fungi</taxon>
        <taxon>Dikarya</taxon>
        <taxon>Ascomycota</taxon>
        <taxon>Pezizomycotina</taxon>
        <taxon>Sordariomycetes</taxon>
        <taxon>Sordariomycetidae</taxon>
        <taxon>Sordariales</taxon>
        <taxon>Lasiosphaeriaceae</taxon>
        <taxon>Bombardia</taxon>
    </lineage>
</organism>
<feature type="region of interest" description="Disordered" evidence="1">
    <location>
        <begin position="29"/>
        <end position="54"/>
    </location>
</feature>
<name>A0AA39WGR0_9PEZI</name>
<dbReference type="EMBL" id="JAULSR010000007">
    <property type="protein sequence ID" value="KAK0615077.1"/>
    <property type="molecule type" value="Genomic_DNA"/>
</dbReference>
<dbReference type="Proteomes" id="UP001174934">
    <property type="component" value="Unassembled WGS sequence"/>
</dbReference>
<comment type="caution">
    <text evidence="2">The sequence shown here is derived from an EMBL/GenBank/DDBJ whole genome shotgun (WGS) entry which is preliminary data.</text>
</comment>
<feature type="compositionally biased region" description="Polar residues" evidence="1">
    <location>
        <begin position="31"/>
        <end position="49"/>
    </location>
</feature>
<gene>
    <name evidence="2" type="ORF">B0T17DRAFT_657336</name>
</gene>
<dbReference type="AlphaFoldDB" id="A0AA39WGR0"/>
<evidence type="ECO:0000256" key="1">
    <source>
        <dbReference type="SAM" id="MobiDB-lite"/>
    </source>
</evidence>
<protein>
    <submittedName>
        <fullName evidence="2">Uncharacterized protein</fullName>
    </submittedName>
</protein>
<proteinExistence type="predicted"/>